<organism evidence="2 3">
    <name type="scientific">Funneliformis mosseae</name>
    <name type="common">Endomycorrhizal fungus</name>
    <name type="synonym">Glomus mosseae</name>
    <dbReference type="NCBI Taxonomy" id="27381"/>
    <lineage>
        <taxon>Eukaryota</taxon>
        <taxon>Fungi</taxon>
        <taxon>Fungi incertae sedis</taxon>
        <taxon>Mucoromycota</taxon>
        <taxon>Glomeromycotina</taxon>
        <taxon>Glomeromycetes</taxon>
        <taxon>Glomerales</taxon>
        <taxon>Glomeraceae</taxon>
        <taxon>Funneliformis</taxon>
    </lineage>
</organism>
<protein>
    <submittedName>
        <fullName evidence="2">2256_t:CDS:1</fullName>
    </submittedName>
</protein>
<evidence type="ECO:0000313" key="2">
    <source>
        <dbReference type="EMBL" id="CAG8673775.1"/>
    </source>
</evidence>
<evidence type="ECO:0000256" key="1">
    <source>
        <dbReference type="SAM" id="Phobius"/>
    </source>
</evidence>
<evidence type="ECO:0000313" key="3">
    <source>
        <dbReference type="Proteomes" id="UP000789375"/>
    </source>
</evidence>
<reference evidence="2" key="1">
    <citation type="submission" date="2021-06" db="EMBL/GenBank/DDBJ databases">
        <authorList>
            <person name="Kallberg Y."/>
            <person name="Tangrot J."/>
            <person name="Rosling A."/>
        </authorList>
    </citation>
    <scope>NUCLEOTIDE SEQUENCE</scope>
    <source>
        <strain evidence="2">87-6 pot B 2015</strain>
    </source>
</reference>
<proteinExistence type="predicted"/>
<sequence length="171" mass="19944">MATVAMHIILQNPKDFRLEPNSIENMTFTQYFEDNQPTDDYYASLGYSITGVYIWILGRWDQLTEWNFWPIYVISIVASILLVIIMQNLLIAFMTEKPTGNRRGNPRYIYYVGTPEYQALWLDKADKYRKSHKSLSFDDIISSQLSNDNDSDDDDTAKINSVEVSNYRSLK</sequence>
<name>A0A9N9HGI4_FUNMO</name>
<dbReference type="Proteomes" id="UP000789375">
    <property type="component" value="Unassembled WGS sequence"/>
</dbReference>
<comment type="caution">
    <text evidence="2">The sequence shown here is derived from an EMBL/GenBank/DDBJ whole genome shotgun (WGS) entry which is preliminary data.</text>
</comment>
<gene>
    <name evidence="2" type="ORF">FMOSSE_LOCUS12545</name>
</gene>
<keyword evidence="3" id="KW-1185">Reference proteome</keyword>
<keyword evidence="1" id="KW-0472">Membrane</keyword>
<dbReference type="EMBL" id="CAJVPP010006084">
    <property type="protein sequence ID" value="CAG8673775.1"/>
    <property type="molecule type" value="Genomic_DNA"/>
</dbReference>
<feature type="transmembrane region" description="Helical" evidence="1">
    <location>
        <begin position="41"/>
        <end position="57"/>
    </location>
</feature>
<feature type="non-terminal residue" evidence="2">
    <location>
        <position position="171"/>
    </location>
</feature>
<accession>A0A9N9HGI4</accession>
<keyword evidence="1" id="KW-0812">Transmembrane</keyword>
<dbReference type="AlphaFoldDB" id="A0A9N9HGI4"/>
<keyword evidence="1" id="KW-1133">Transmembrane helix</keyword>
<feature type="transmembrane region" description="Helical" evidence="1">
    <location>
        <begin position="69"/>
        <end position="93"/>
    </location>
</feature>